<gene>
    <name evidence="1" type="ORF">DFR70_105256</name>
</gene>
<dbReference type="OrthoDB" id="330810at2"/>
<dbReference type="InterPro" id="IPR009241">
    <property type="entry name" value="HigB-like"/>
</dbReference>
<proteinExistence type="predicted"/>
<dbReference type="EMBL" id="QJKF01000005">
    <property type="protein sequence ID" value="PXX64074.1"/>
    <property type="molecule type" value="Genomic_DNA"/>
</dbReference>
<dbReference type="Pfam" id="PF05973">
    <property type="entry name" value="Gp49"/>
    <property type="match status" value="1"/>
</dbReference>
<evidence type="ECO:0008006" key="3">
    <source>
        <dbReference type="Google" id="ProtNLM"/>
    </source>
</evidence>
<dbReference type="AlphaFoldDB" id="A0A318K567"/>
<dbReference type="RefSeq" id="WP_040737464.1">
    <property type="nucleotide sequence ID" value="NZ_QJKF01000005.1"/>
</dbReference>
<comment type="caution">
    <text evidence="1">The sequence shown here is derived from an EMBL/GenBank/DDBJ whole genome shotgun (WGS) entry which is preliminary data.</text>
</comment>
<organism evidence="1 2">
    <name type="scientific">Nocardia tenerifensis</name>
    <dbReference type="NCBI Taxonomy" id="228006"/>
    <lineage>
        <taxon>Bacteria</taxon>
        <taxon>Bacillati</taxon>
        <taxon>Actinomycetota</taxon>
        <taxon>Actinomycetes</taxon>
        <taxon>Mycobacteriales</taxon>
        <taxon>Nocardiaceae</taxon>
        <taxon>Nocardia</taxon>
    </lineage>
</organism>
<dbReference type="Proteomes" id="UP000247569">
    <property type="component" value="Unassembled WGS sequence"/>
</dbReference>
<reference evidence="1 2" key="1">
    <citation type="submission" date="2018-05" db="EMBL/GenBank/DDBJ databases">
        <title>Genomic Encyclopedia of Type Strains, Phase IV (KMG-IV): sequencing the most valuable type-strain genomes for metagenomic binning, comparative biology and taxonomic classification.</title>
        <authorList>
            <person name="Goeker M."/>
        </authorList>
    </citation>
    <scope>NUCLEOTIDE SEQUENCE [LARGE SCALE GENOMIC DNA]</scope>
    <source>
        <strain evidence="1 2">DSM 44704</strain>
    </source>
</reference>
<accession>A0A318K567</accession>
<name>A0A318K567_9NOCA</name>
<sequence length="125" mass="14392">MDEWEIFITDEVEQFLDDLWQTDRATHTLVNQAILLLERVGPAQGRPLVDSIAGSAIANMKELRPGSTGNSEIRILFAFDPWRSAIMLVAGDKSGAWRRWYREAVPRAERLYHAYLTERAEEMSR</sequence>
<keyword evidence="2" id="KW-1185">Reference proteome</keyword>
<evidence type="ECO:0000313" key="1">
    <source>
        <dbReference type="EMBL" id="PXX64074.1"/>
    </source>
</evidence>
<protein>
    <recommendedName>
        <fullName evidence="3">Phage derived Gp49-like protein DUF891</fullName>
    </recommendedName>
</protein>
<evidence type="ECO:0000313" key="2">
    <source>
        <dbReference type="Proteomes" id="UP000247569"/>
    </source>
</evidence>